<dbReference type="InterPro" id="IPR058565">
    <property type="entry name" value="Ig_TRAPPC9_Trs120_1st"/>
</dbReference>
<reference evidence="4" key="3">
    <citation type="journal article" date="2021" name="Int. J. Parasitol.">
        <title>Comparative analysis of gene expression between Babesia bovis blood stages and kinetes allowed by improved genome annotation.</title>
        <authorList>
            <person name="Ueti M.W."/>
            <person name="Johnson W.C."/>
            <person name="Kappmeyer L.S."/>
            <person name="Herndon D.R."/>
            <person name="Mousel M.R."/>
            <person name="Reif K.E."/>
            <person name="Taus N.S."/>
            <person name="Ifeonu O.O."/>
            <person name="Silva J.C."/>
            <person name="Suarez C.E."/>
            <person name="Brayton K.A."/>
        </authorList>
    </citation>
    <scope>NUCLEOTIDE SEQUENCE [LARGE SCALE GENOMIC DNA]</scope>
</reference>
<dbReference type="Proteomes" id="UP000002173">
    <property type="component" value="Unassembled WGS sequence"/>
</dbReference>
<feature type="region of interest" description="Disordered" evidence="1">
    <location>
        <begin position="398"/>
        <end position="420"/>
    </location>
</feature>
<gene>
    <name evidence="3" type="ORF">BBOV_IV004440</name>
</gene>
<comment type="caution">
    <text evidence="3">The sequence shown here is derived from an EMBL/GenBank/DDBJ whole genome shotgun (WGS) entry which is preliminary data.</text>
</comment>
<evidence type="ECO:0000259" key="2">
    <source>
        <dbReference type="Pfam" id="PF26254"/>
    </source>
</evidence>
<keyword evidence="4" id="KW-1185">Reference proteome</keyword>
<dbReference type="KEGG" id="bbo:BBOV_IV004440"/>
<dbReference type="GeneID" id="5478607"/>
<reference evidence="3 4" key="1">
    <citation type="journal article" date="2007" name="PLoS Pathog.">
        <title>Genome sequence of Babesia bovis and comparative analysis of apicomplexan hemoprotozoa.</title>
        <authorList>
            <person name="Brayton K.A."/>
            <person name="Lau A.O.T."/>
            <person name="Herndon D.R."/>
            <person name="Hannick L."/>
            <person name="Kappmeyer L.S."/>
            <person name="Berens S.J."/>
            <person name="Bidwell S.L."/>
            <person name="Brown W.C."/>
            <person name="Crabtree J."/>
            <person name="Fadrosh D."/>
            <person name="Feldblum T."/>
            <person name="Forberger H.A."/>
            <person name="Haas B.J."/>
            <person name="Howell J.M."/>
            <person name="Khouri H."/>
            <person name="Koo H."/>
            <person name="Mann D.J."/>
            <person name="Norimine J."/>
            <person name="Paulsen I.T."/>
            <person name="Radune D."/>
            <person name="Ren Q."/>
            <person name="Smith R.K. Jr."/>
            <person name="Suarez C.E."/>
            <person name="White O."/>
            <person name="Wortman J.R."/>
            <person name="Knowles D.P. Jr."/>
            <person name="McElwain T.F."/>
            <person name="Nene V.M."/>
        </authorList>
    </citation>
    <scope>NUCLEOTIDE SEQUENCE [LARGE SCALE GENOMIC DNA]</scope>
    <source>
        <strain evidence="3">T2Bo</strain>
    </source>
</reference>
<name>A7AQI6_BABBO</name>
<dbReference type="OMA" id="AVYWHHR"/>
<dbReference type="PANTHER" id="PTHR21512">
    <property type="entry name" value="TRAFFICKING PROTEIN PARTICLE COMPLEX SUBUNIT 9"/>
    <property type="match status" value="1"/>
</dbReference>
<dbReference type="eggNOG" id="ENOG502QXE7">
    <property type="taxonomic scope" value="Eukaryota"/>
</dbReference>
<feature type="domain" description="Trs120/TRAPPC9 first Ig-like" evidence="2">
    <location>
        <begin position="1227"/>
        <end position="1292"/>
    </location>
</feature>
<reference evidence="4" key="2">
    <citation type="journal article" date="2020" name="Data Brief">
        <title>Transcriptome dataset of Babesia bovis life stages within vertebrate and invertebrate hosts.</title>
        <authorList>
            <person name="Ueti M.W."/>
            <person name="Johnson W.C."/>
            <person name="Kappmeyer L.S."/>
            <person name="Herndon D.R."/>
            <person name="Mousel M.R."/>
            <person name="Reif K.E."/>
            <person name="Taus N.S."/>
            <person name="Ifeonu O.O."/>
            <person name="Silva J.C."/>
            <person name="Suarez C.E."/>
            <person name="Brayton K.A."/>
        </authorList>
    </citation>
    <scope>NUCLEOTIDE SEQUENCE [LARGE SCALE GENOMIC DNA]</scope>
</reference>
<sequence>MCNSGYFGRPLSYDEALDALTCINILVCRTSVTSEACYTSCLSYLREHMSSLSLRDLRATQPSYDCNSSKRHHERFLLSLNQSEKMSIAAEIEASYISAHSVSRSILFPDLTSTIYGIASGSNHPHIRDNSRFRIRYIQESDVPILDRRLFSQGSIAAAVVIHDVDVVNSQSLRDIFYCEFNRVYDYFGTSIVHMLCCASLGFGLFSADYLRPLYPWLKYNRTLNKLKVDTSIEGFSSHTLNNAACRELIVLYSTDSSITYFLRELVIHCIVTVLGDFLKTLSTSRLAEGAVLTQYDEHEFVKNLPKKQRLLLSEGRTLKVQGDILMMLDNIPQSISLYKLARKRSKSAGDSLFYAVSGFCMAIALSRQSVIRKLELNRSHSSSGSNTKLAVDSRCNELHDSPVTSPKDTGAVSKANLDNKLSHKTSVHRRLFIFRKPSTAPRRRRTHSNGSSSQSSEGDAELHDDELFETPVIAGAGYITTEVKDAILDAPVIEVPASGTPDGISIEGIMLPSRGEQYFKSPSTDEYVDKMAEITISTYIKSLDRLLSLGTVPLRELGVLIPLMLHYLRDSGRHTELHRAIACVISFSASRLQCVDSLNLLRYFIEFTRDGPFYRKWTFYNYLYNSRRLEHGCDGPCPNLDNITQRYGLVTSLGSIEIPDSTVDVAPYLMDDNVMPMYPLPSDPLEPNLNRSFSAESSTRKCVTRGKHGEIQGHSSLPAKRSSSSHLSSLTLRDVPLGVHDTRSSGSASDIHKFTYRKSFSSGNGSGCPTLDESGYTLGKSRSKDGIITTETSRNVLMGMPSVKDIINNLESRRDSSCSISPSAVDCDAQSFEPPCDGMNIGNLLPRRMDSGMSLLNPDSGIYISPEIEHLLNRVALSTSRHLWLHQHSSATDTGLGEFPAMFDATTALSMRECELHGQRLSAAHLALIRLLVVADQVCTGLCNRMVTVKHGGSSRYRHKKPTFDHTTAISGFKSQQLDLETSVSAFTAACNLVATGTRAAPFRCSHLILSTDTSKALDFPMRGYRPLLVPLKTCDYTLRHVGDRLLYVFGGHGGSRLLLPIVTSIAYQPDLTHDIDVIHVKTGTSRYESTRPRHGHVSSDYVFGLLDNFGYRSKVVPNFSRCQRMRRLHQRRLGGPDGTSAHESSVAPDLMDTSCNPVVTLHSHKYRCRVVNRSARCGSRCRLRKVCHGTFNQGWSSSQAENSDSHDSTPSDNSGAIGIETNTVHTIRISLCNPLPMDIILRDVTVLTCGVPVESLTQDVLLPALAKRHEFKLHIIPRTAGILDIIGVRFVLFNGIESSQLLLNVDTSDVIALTSSMSGGSWSMDIIRDLCCSGAGLRFNISYPIYKIAIGYQTSKIGVVSSNRFSVDQLCTSRMPMNSSGIERLRSRSISVSIVSRCTPRVTSEYDSTHPGVRIPLSSDASLPQTLRLCCFESCWICTVTRQKSNEFMGQKSPKLELIEGEERLIHLMLYNSSGSIMLYNFAVSVLPVLDEPDVLCDAMTLRDRELATARQRTDSVRRSSDLSRHFKIFSDRAMVISSGSEAPLYSYRSRSSDISSARSLNSNSGDVVLLYPGSTLYIPIVYRASVTDCRFHVRVDYEYNSGYGPVRATVYKLIDVSVSKGLSIGKLGMSVQPRIEFDLRTLLSGIQPLLSPVTMQYLQSLKSVFDGHDVDIEVSIANDTDRPFMCMSGSGVSKGFVALPRTDATWRIRSQRLLYMAAKQMTADNFVQLLDHHLALRWSLGSSREGELRISDLSHQRDRMVNTSAVVSKATYRRSVMSQYTRVGVWRLKSAGRPLPLYGFSRVPEVVLSSLHCMVESRISLDICISLGSSAFYSTSADTESKFCVRVPLHVRFNISVYARNNGDSAVEDYLTCILPFNPGTYTRPYGISWTGSLEQLGIYSLLPGNRISPRSIAANHSTNGRPGEDTLPPTCLGGQLQVAHMSMVARETCVVGLTACIVVRRDSAVYWHHRPVFIQVVPAYQPFGLV</sequence>
<dbReference type="PANTHER" id="PTHR21512:SF5">
    <property type="entry name" value="TRAFFICKING PROTEIN PARTICLE COMPLEX SUBUNIT 9"/>
    <property type="match status" value="1"/>
</dbReference>
<feature type="region of interest" description="Disordered" evidence="1">
    <location>
        <begin position="706"/>
        <end position="728"/>
    </location>
</feature>
<dbReference type="VEuPathDB" id="PiroplasmaDB:BBOV_IV004440"/>
<proteinExistence type="predicted"/>
<dbReference type="GO" id="GO:0005802">
    <property type="term" value="C:trans-Golgi network"/>
    <property type="evidence" value="ECO:0007669"/>
    <property type="project" value="TreeGrafter"/>
</dbReference>
<dbReference type="InterPro" id="IPR013935">
    <property type="entry name" value="Trs120_TRAPPC9"/>
</dbReference>
<dbReference type="InParanoid" id="A7AQI6"/>
<feature type="region of interest" description="Disordered" evidence="1">
    <location>
        <begin position="439"/>
        <end position="463"/>
    </location>
</feature>
<dbReference type="RefSeq" id="XP_001610373.1">
    <property type="nucleotide sequence ID" value="XM_001610323.1"/>
</dbReference>
<organism evidence="3 4">
    <name type="scientific">Babesia bovis</name>
    <dbReference type="NCBI Taxonomy" id="5865"/>
    <lineage>
        <taxon>Eukaryota</taxon>
        <taxon>Sar</taxon>
        <taxon>Alveolata</taxon>
        <taxon>Apicomplexa</taxon>
        <taxon>Aconoidasida</taxon>
        <taxon>Piroplasmida</taxon>
        <taxon>Babesiidae</taxon>
        <taxon>Babesia</taxon>
    </lineage>
</organism>
<evidence type="ECO:0000313" key="3">
    <source>
        <dbReference type="EMBL" id="EDO06805.1"/>
    </source>
</evidence>
<evidence type="ECO:0000313" key="4">
    <source>
        <dbReference type="Proteomes" id="UP000002173"/>
    </source>
</evidence>
<dbReference type="Pfam" id="PF26254">
    <property type="entry name" value="Ig_TRAPPC9-Trs120_1st"/>
    <property type="match status" value="1"/>
</dbReference>
<feature type="compositionally biased region" description="Low complexity" evidence="1">
    <location>
        <begin position="716"/>
        <end position="728"/>
    </location>
</feature>
<evidence type="ECO:0000256" key="1">
    <source>
        <dbReference type="SAM" id="MobiDB-lite"/>
    </source>
</evidence>
<accession>A7AQI6</accession>
<protein>
    <recommendedName>
        <fullName evidence="2">Trs120/TRAPPC9 first Ig-like domain-containing protein</fullName>
    </recommendedName>
</protein>
<dbReference type="EMBL" id="AAXT01000002">
    <property type="protein sequence ID" value="EDO06805.1"/>
    <property type="molecule type" value="Genomic_DNA"/>
</dbReference>
<feature type="region of interest" description="Disordered" evidence="1">
    <location>
        <begin position="1197"/>
        <end position="1219"/>
    </location>
</feature>